<feature type="domain" description="YjeF C-terminal" evidence="7">
    <location>
        <begin position="9"/>
        <end position="273"/>
    </location>
</feature>
<evidence type="ECO:0000313" key="8">
    <source>
        <dbReference type="EMBL" id="PWC07382.1"/>
    </source>
</evidence>
<evidence type="ECO:0000259" key="7">
    <source>
        <dbReference type="PROSITE" id="PS51383"/>
    </source>
</evidence>
<name>A0A2U1TES3_9MICO</name>
<dbReference type="GO" id="GO:0110051">
    <property type="term" value="P:metabolite repair"/>
    <property type="evidence" value="ECO:0007669"/>
    <property type="project" value="TreeGrafter"/>
</dbReference>
<reference evidence="9" key="1">
    <citation type="submission" date="2018-04" db="EMBL/GenBank/DDBJ databases">
        <authorList>
            <person name="Liu S."/>
            <person name="Wang Z."/>
            <person name="Li J."/>
        </authorList>
    </citation>
    <scope>NUCLEOTIDE SEQUENCE [LARGE SCALE GENOMIC DNA]</scope>
    <source>
        <strain evidence="9">622</strain>
    </source>
</reference>
<feature type="binding site" evidence="6">
    <location>
        <position position="210"/>
    </location>
    <ligand>
        <name>(6S)-NADPHX</name>
        <dbReference type="ChEBI" id="CHEBI:64076"/>
    </ligand>
</feature>
<feature type="binding site" evidence="6">
    <location>
        <position position="209"/>
    </location>
    <ligand>
        <name>AMP</name>
        <dbReference type="ChEBI" id="CHEBI:456215"/>
    </ligand>
</feature>
<keyword evidence="2 6" id="KW-0067">ATP-binding</keyword>
<keyword evidence="9" id="KW-1185">Reference proteome</keyword>
<dbReference type="RefSeq" id="WP_108962688.1">
    <property type="nucleotide sequence ID" value="NZ_QEFB01000005.1"/>
</dbReference>
<dbReference type="GO" id="GO:0046496">
    <property type="term" value="P:nicotinamide nucleotide metabolic process"/>
    <property type="evidence" value="ECO:0007669"/>
    <property type="project" value="UniProtKB-UniRule"/>
</dbReference>
<dbReference type="GO" id="GO:0052855">
    <property type="term" value="F:ADP-dependent NAD(P)H-hydrate dehydratase activity"/>
    <property type="evidence" value="ECO:0007669"/>
    <property type="project" value="UniProtKB-UniRule"/>
</dbReference>
<dbReference type="GO" id="GO:0005524">
    <property type="term" value="F:ATP binding"/>
    <property type="evidence" value="ECO:0007669"/>
    <property type="project" value="UniProtKB-KW"/>
</dbReference>
<dbReference type="GO" id="GO:0052856">
    <property type="term" value="F:NAD(P)HX epimerase activity"/>
    <property type="evidence" value="ECO:0007669"/>
    <property type="project" value="TreeGrafter"/>
</dbReference>
<evidence type="ECO:0000256" key="3">
    <source>
        <dbReference type="ARBA" id="ARBA00022857"/>
    </source>
</evidence>
<evidence type="ECO:0000256" key="1">
    <source>
        <dbReference type="ARBA" id="ARBA00022741"/>
    </source>
</evidence>
<dbReference type="PANTHER" id="PTHR12592">
    <property type="entry name" value="ATP-DEPENDENT (S)-NAD(P)H-HYDRATE DEHYDRATASE FAMILY MEMBER"/>
    <property type="match status" value="1"/>
</dbReference>
<proteinExistence type="inferred from homology"/>
<accession>A0A2U1TES3</accession>
<dbReference type="HAMAP" id="MF_01965">
    <property type="entry name" value="NADHX_dehydratase"/>
    <property type="match status" value="1"/>
</dbReference>
<dbReference type="Gene3D" id="3.40.1190.20">
    <property type="match status" value="1"/>
</dbReference>
<comment type="function">
    <text evidence="6">Catalyzes the dehydration of the S-form of NAD(P)HX at the expense of ADP, which is converted to AMP. Together with NAD(P)HX epimerase, which catalyzes the epimerization of the S- and R-forms, the enzyme allows the repair of both epimers of NAD(P)HX, a damaged form of NAD(P)H that is a result of enzymatic or heat-dependent hydration.</text>
</comment>
<sequence>MESEWMPWAERDAAAYVAVPTERDDKYSRGVLGIVTGSAEYPGAGVLGVEGAARTGLGMIRYLGDATKLVLSRRPEVVTLPGRVQAWLIGSGTDSGELGLLGTLFSDALASDEPVVADGGALEMAAEAPRAGVVVTPHYRELARMLAHVGERVSAQTIATTPSVWASRAADILRVTVLLKGSTTFIAEPLGARIAVSGAPGWTATAGAGDVLGGVLGALVATHADGAFEPGTLARLAASAQVLHATAAQRASQGGPIVALDIAEALPDAVRQLLAIRGD</sequence>
<comment type="similarity">
    <text evidence="6">Belongs to the NnrD/CARKD family.</text>
</comment>
<dbReference type="EC" id="4.2.1.136" evidence="6"/>
<dbReference type="InterPro" id="IPR000631">
    <property type="entry name" value="CARKD"/>
</dbReference>
<feature type="binding site" evidence="6">
    <location>
        <position position="138"/>
    </location>
    <ligand>
        <name>(6S)-NADPHX</name>
        <dbReference type="ChEBI" id="CHEBI:64076"/>
    </ligand>
</feature>
<dbReference type="EMBL" id="QEFB01000005">
    <property type="protein sequence ID" value="PWC07382.1"/>
    <property type="molecule type" value="Genomic_DNA"/>
</dbReference>
<dbReference type="AlphaFoldDB" id="A0A2U1TES3"/>
<comment type="subunit">
    <text evidence="6">Homotetramer.</text>
</comment>
<dbReference type="PROSITE" id="PS51383">
    <property type="entry name" value="YJEF_C_3"/>
    <property type="match status" value="1"/>
</dbReference>
<keyword evidence="5 6" id="KW-0456">Lyase</keyword>
<comment type="cofactor">
    <cofactor evidence="6">
        <name>Mg(2+)</name>
        <dbReference type="ChEBI" id="CHEBI:18420"/>
    </cofactor>
</comment>
<feature type="binding site" evidence="6">
    <location>
        <position position="92"/>
    </location>
    <ligand>
        <name>(6S)-NADPHX</name>
        <dbReference type="ChEBI" id="CHEBI:64076"/>
    </ligand>
</feature>
<dbReference type="PANTHER" id="PTHR12592:SF0">
    <property type="entry name" value="ATP-DEPENDENT (S)-NAD(P)H-HYDRATE DEHYDRATASE"/>
    <property type="match status" value="1"/>
</dbReference>
<comment type="catalytic activity">
    <reaction evidence="6">
        <text>(6S)-NADPHX + ADP = AMP + phosphate + NADPH + H(+)</text>
        <dbReference type="Rhea" id="RHEA:32235"/>
        <dbReference type="ChEBI" id="CHEBI:15378"/>
        <dbReference type="ChEBI" id="CHEBI:43474"/>
        <dbReference type="ChEBI" id="CHEBI:57783"/>
        <dbReference type="ChEBI" id="CHEBI:64076"/>
        <dbReference type="ChEBI" id="CHEBI:456215"/>
        <dbReference type="ChEBI" id="CHEBI:456216"/>
        <dbReference type="EC" id="4.2.1.136"/>
    </reaction>
</comment>
<keyword evidence="3 6" id="KW-0521">NADP</keyword>
<organism evidence="8 9">
    <name type="scientific">Mycetocola zhujimingii</name>
    <dbReference type="NCBI Taxonomy" id="2079792"/>
    <lineage>
        <taxon>Bacteria</taxon>
        <taxon>Bacillati</taxon>
        <taxon>Actinomycetota</taxon>
        <taxon>Actinomycetes</taxon>
        <taxon>Micrococcales</taxon>
        <taxon>Microbacteriaceae</taxon>
        <taxon>Mycetocola</taxon>
    </lineage>
</organism>
<evidence type="ECO:0000313" key="9">
    <source>
        <dbReference type="Proteomes" id="UP000244962"/>
    </source>
</evidence>
<dbReference type="InterPro" id="IPR029056">
    <property type="entry name" value="Ribokinase-like"/>
</dbReference>
<comment type="caution">
    <text evidence="8">The sequence shown here is derived from an EMBL/GenBank/DDBJ whole genome shotgun (WGS) entry which is preliminary data.</text>
</comment>
<dbReference type="SUPFAM" id="SSF53613">
    <property type="entry name" value="Ribokinase-like"/>
    <property type="match status" value="1"/>
</dbReference>
<protein>
    <recommendedName>
        <fullName evidence="6">ADP-dependent (S)-NAD(P)H-hydrate dehydratase</fullName>
        <ecNumber evidence="6">4.2.1.136</ecNumber>
    </recommendedName>
    <alternativeName>
        <fullName evidence="6">ADP-dependent NAD(P)HX dehydratase</fullName>
    </alternativeName>
</protein>
<feature type="binding site" evidence="6">
    <location>
        <begin position="180"/>
        <end position="184"/>
    </location>
    <ligand>
        <name>AMP</name>
        <dbReference type="ChEBI" id="CHEBI:456215"/>
    </ligand>
</feature>
<evidence type="ECO:0000256" key="6">
    <source>
        <dbReference type="HAMAP-Rule" id="MF_01965"/>
    </source>
</evidence>
<keyword evidence="4 6" id="KW-0520">NAD</keyword>
<feature type="binding site" evidence="6">
    <location>
        <position position="44"/>
    </location>
    <ligand>
        <name>(6S)-NADPHX</name>
        <dbReference type="ChEBI" id="CHEBI:64076"/>
    </ligand>
</feature>
<gene>
    <name evidence="6" type="primary">nnrD</name>
    <name evidence="8" type="ORF">DF223_07110</name>
</gene>
<dbReference type="Pfam" id="PF01256">
    <property type="entry name" value="Carb_kinase"/>
    <property type="match status" value="1"/>
</dbReference>
<dbReference type="CDD" id="cd01171">
    <property type="entry name" value="YXKO-related"/>
    <property type="match status" value="1"/>
</dbReference>
<evidence type="ECO:0000256" key="5">
    <source>
        <dbReference type="ARBA" id="ARBA00023239"/>
    </source>
</evidence>
<dbReference type="Proteomes" id="UP000244962">
    <property type="component" value="Unassembled WGS sequence"/>
</dbReference>
<comment type="catalytic activity">
    <reaction evidence="6">
        <text>(6S)-NADHX + ADP = AMP + phosphate + NADH + H(+)</text>
        <dbReference type="Rhea" id="RHEA:32223"/>
        <dbReference type="ChEBI" id="CHEBI:15378"/>
        <dbReference type="ChEBI" id="CHEBI:43474"/>
        <dbReference type="ChEBI" id="CHEBI:57945"/>
        <dbReference type="ChEBI" id="CHEBI:64074"/>
        <dbReference type="ChEBI" id="CHEBI:456215"/>
        <dbReference type="ChEBI" id="CHEBI:456216"/>
        <dbReference type="EC" id="4.2.1.136"/>
    </reaction>
</comment>
<keyword evidence="1 6" id="KW-0547">Nucleotide-binding</keyword>
<evidence type="ECO:0000256" key="4">
    <source>
        <dbReference type="ARBA" id="ARBA00023027"/>
    </source>
</evidence>
<evidence type="ECO:0000256" key="2">
    <source>
        <dbReference type="ARBA" id="ARBA00022840"/>
    </source>
</evidence>